<name>A0A0E1VWD5_BURPE</name>
<organism evidence="2">
    <name type="scientific">Burkholderia pseudomallei 1710a</name>
    <dbReference type="NCBI Taxonomy" id="320371"/>
    <lineage>
        <taxon>Bacteria</taxon>
        <taxon>Pseudomonadati</taxon>
        <taxon>Pseudomonadota</taxon>
        <taxon>Betaproteobacteria</taxon>
        <taxon>Burkholderiales</taxon>
        <taxon>Burkholderiaceae</taxon>
        <taxon>Burkholderia</taxon>
        <taxon>pseudomallei group</taxon>
    </lineage>
</organism>
<feature type="region of interest" description="Disordered" evidence="1">
    <location>
        <begin position="13"/>
        <end position="39"/>
    </location>
</feature>
<accession>A0A0E1VWD5</accession>
<evidence type="ECO:0000256" key="1">
    <source>
        <dbReference type="SAM" id="MobiDB-lite"/>
    </source>
</evidence>
<dbReference type="HOGENOM" id="CLU_3306119_0_0_4"/>
<dbReference type="Proteomes" id="UP000001812">
    <property type="component" value="Chromosome II"/>
</dbReference>
<reference evidence="2" key="1">
    <citation type="submission" date="2009-05" db="EMBL/GenBank/DDBJ databases">
        <authorList>
            <person name="Harkins D.M."/>
            <person name="DeShazer D."/>
            <person name="Woods D.E."/>
            <person name="Brinkac L.M."/>
            <person name="Brown K.A."/>
            <person name="Hung G.C."/>
            <person name="Tuanyok A."/>
            <person name="Zhang B."/>
            <person name="Nierman W.C."/>
        </authorList>
    </citation>
    <scope>NUCLEOTIDE SEQUENCE [LARGE SCALE GENOMIC DNA]</scope>
    <source>
        <strain evidence="2">1710a</strain>
    </source>
</reference>
<evidence type="ECO:0000313" key="2">
    <source>
        <dbReference type="EMBL" id="EET05223.1"/>
    </source>
</evidence>
<proteinExistence type="predicted"/>
<feature type="compositionally biased region" description="Basic residues" evidence="1">
    <location>
        <begin position="13"/>
        <end position="29"/>
    </location>
</feature>
<dbReference type="EMBL" id="CM000833">
    <property type="protein sequence ID" value="EET05223.1"/>
    <property type="molecule type" value="Genomic_DNA"/>
</dbReference>
<sequence>MLVVRQPVCRSVRGRGGRWRPPRRGRRPRGGAPECFRLE</sequence>
<protein>
    <submittedName>
        <fullName evidence="2">Uncharacterized protein</fullName>
    </submittedName>
</protein>
<gene>
    <name evidence="2" type="ORF">BURPS1710A_A3335</name>
</gene>
<dbReference type="AlphaFoldDB" id="A0A0E1VWD5"/>